<keyword evidence="4" id="KW-1185">Reference proteome</keyword>
<dbReference type="Proteomes" id="UP000324159">
    <property type="component" value="Unassembled WGS sequence"/>
</dbReference>
<feature type="domain" description="RCK C-terminal" evidence="2">
    <location>
        <begin position="134"/>
        <end position="217"/>
    </location>
</feature>
<dbReference type="Gene3D" id="3.30.70.1450">
    <property type="entry name" value="Regulator of K+ conductance, C-terminal domain"/>
    <property type="match status" value="1"/>
</dbReference>
<dbReference type="InterPro" id="IPR003148">
    <property type="entry name" value="RCK_N"/>
</dbReference>
<dbReference type="AlphaFoldDB" id="A0A5D3WIV7"/>
<dbReference type="InterPro" id="IPR006037">
    <property type="entry name" value="RCK_C"/>
</dbReference>
<organism evidence="3 4">
    <name type="scientific">Geothermobacter ehrlichii</name>
    <dbReference type="NCBI Taxonomy" id="213224"/>
    <lineage>
        <taxon>Bacteria</taxon>
        <taxon>Pseudomonadati</taxon>
        <taxon>Thermodesulfobacteriota</taxon>
        <taxon>Desulfuromonadia</taxon>
        <taxon>Desulfuromonadales</taxon>
        <taxon>Geothermobacteraceae</taxon>
        <taxon>Geothermobacter</taxon>
    </lineage>
</organism>
<accession>A0A5D3WIV7</accession>
<feature type="domain" description="RCK N-terminal" evidence="1">
    <location>
        <begin position="1"/>
        <end position="118"/>
    </location>
</feature>
<dbReference type="InterPro" id="IPR036291">
    <property type="entry name" value="NAD(P)-bd_dom_sf"/>
</dbReference>
<evidence type="ECO:0000313" key="4">
    <source>
        <dbReference type="Proteomes" id="UP000324159"/>
    </source>
</evidence>
<evidence type="ECO:0000259" key="2">
    <source>
        <dbReference type="PROSITE" id="PS51202"/>
    </source>
</evidence>
<dbReference type="InterPro" id="IPR036721">
    <property type="entry name" value="RCK_C_sf"/>
</dbReference>
<comment type="caution">
    <text evidence="3">The sequence shown here is derived from an EMBL/GenBank/DDBJ whole genome shotgun (WGS) entry which is preliminary data.</text>
</comment>
<dbReference type="Pfam" id="PF02254">
    <property type="entry name" value="TrkA_N"/>
    <property type="match status" value="1"/>
</dbReference>
<reference evidence="3 4" key="1">
    <citation type="submission" date="2019-07" db="EMBL/GenBank/DDBJ databases">
        <title>Genomic Encyclopedia of Type Strains, Phase IV (KMG-IV): sequencing the most valuable type-strain genomes for metagenomic binning, comparative biology and taxonomic classification.</title>
        <authorList>
            <person name="Goeker M."/>
        </authorList>
    </citation>
    <scope>NUCLEOTIDE SEQUENCE [LARGE SCALE GENOMIC DNA]</scope>
    <source>
        <strain evidence="3 4">SS015</strain>
    </source>
</reference>
<dbReference type="OrthoDB" id="9776294at2"/>
<evidence type="ECO:0000313" key="3">
    <source>
        <dbReference type="EMBL" id="TYO98168.1"/>
    </source>
</evidence>
<gene>
    <name evidence="3" type="ORF">EDC39_108105</name>
</gene>
<dbReference type="InterPro" id="IPR050721">
    <property type="entry name" value="Trk_Ktr_HKT_K-transport"/>
</dbReference>
<dbReference type="Pfam" id="PF02080">
    <property type="entry name" value="TrkA_C"/>
    <property type="match status" value="1"/>
</dbReference>
<dbReference type="GO" id="GO:0008324">
    <property type="term" value="F:monoatomic cation transmembrane transporter activity"/>
    <property type="evidence" value="ECO:0007669"/>
    <property type="project" value="InterPro"/>
</dbReference>
<dbReference type="EMBL" id="VNIB01000008">
    <property type="protein sequence ID" value="TYO98168.1"/>
    <property type="molecule type" value="Genomic_DNA"/>
</dbReference>
<dbReference type="PROSITE" id="PS51202">
    <property type="entry name" value="RCK_C"/>
    <property type="match status" value="1"/>
</dbReference>
<dbReference type="PROSITE" id="PS51201">
    <property type="entry name" value="RCK_N"/>
    <property type="match status" value="1"/>
</dbReference>
<protein>
    <submittedName>
        <fullName evidence="3">Trk system potassium uptake protein TrkA</fullName>
    </submittedName>
</protein>
<proteinExistence type="predicted"/>
<dbReference type="SUPFAM" id="SSF51735">
    <property type="entry name" value="NAD(P)-binding Rossmann-fold domains"/>
    <property type="match status" value="1"/>
</dbReference>
<dbReference type="PANTHER" id="PTHR43833:SF7">
    <property type="entry name" value="KTR SYSTEM POTASSIUM UPTAKE PROTEIN C"/>
    <property type="match status" value="1"/>
</dbReference>
<dbReference type="SUPFAM" id="SSF116726">
    <property type="entry name" value="TrkA C-terminal domain-like"/>
    <property type="match status" value="1"/>
</dbReference>
<name>A0A5D3WIV7_9BACT</name>
<evidence type="ECO:0000259" key="1">
    <source>
        <dbReference type="PROSITE" id="PS51201"/>
    </source>
</evidence>
<dbReference type="Gene3D" id="3.40.50.720">
    <property type="entry name" value="NAD(P)-binding Rossmann-like Domain"/>
    <property type="match status" value="1"/>
</dbReference>
<sequence>MKKFCIIGAGNFGSNIARTLYEAGHEVLVIDNNRQHVQEISEYCSVAIVADAADKEFLASQGVTEMDAVVVAIGERSHAATLATLYLKELGVKRLVVKSVNEDHGRILRKVGADEVVYPEKDMAIKVARNLASPNILDMLSMTGGYALHELAPPRSFIGKTLIELDLRRRFNIYILGIKDVLTDEFILMPPAERQIKDSDLLLILGQAADVEKASRK</sequence>
<dbReference type="PANTHER" id="PTHR43833">
    <property type="entry name" value="POTASSIUM CHANNEL PROTEIN 2-RELATED-RELATED"/>
    <property type="match status" value="1"/>
</dbReference>
<dbReference type="GO" id="GO:0006813">
    <property type="term" value="P:potassium ion transport"/>
    <property type="evidence" value="ECO:0007669"/>
    <property type="project" value="InterPro"/>
</dbReference>